<dbReference type="GO" id="GO:0004497">
    <property type="term" value="F:monooxygenase activity"/>
    <property type="evidence" value="ECO:0007669"/>
    <property type="project" value="UniProtKB-KW"/>
</dbReference>
<evidence type="ECO:0000256" key="2">
    <source>
        <dbReference type="ARBA" id="ARBA00022630"/>
    </source>
</evidence>
<proteinExistence type="inferred from homology"/>
<dbReference type="InterPro" id="IPR002938">
    <property type="entry name" value="FAD-bd"/>
</dbReference>
<keyword evidence="9" id="KW-1185">Reference proteome</keyword>
<dbReference type="PANTHER" id="PTHR13789">
    <property type="entry name" value="MONOOXYGENASE"/>
    <property type="match status" value="1"/>
</dbReference>
<dbReference type="Gene3D" id="3.50.50.60">
    <property type="entry name" value="FAD/NAD(P)-binding domain"/>
    <property type="match status" value="1"/>
</dbReference>
<dbReference type="PANTHER" id="PTHR13789:SF309">
    <property type="entry name" value="PUTATIVE (AFU_ORTHOLOGUE AFUA_6G14510)-RELATED"/>
    <property type="match status" value="1"/>
</dbReference>
<dbReference type="PRINTS" id="PR00420">
    <property type="entry name" value="RNGMNOXGNASE"/>
</dbReference>
<reference evidence="8 9" key="1">
    <citation type="journal article" date="2016" name="Nat. Commun.">
        <title>Ectomycorrhizal ecology is imprinted in the genome of the dominant symbiotic fungus Cenococcum geophilum.</title>
        <authorList>
            <consortium name="DOE Joint Genome Institute"/>
            <person name="Peter M."/>
            <person name="Kohler A."/>
            <person name="Ohm R.A."/>
            <person name="Kuo A."/>
            <person name="Krutzmann J."/>
            <person name="Morin E."/>
            <person name="Arend M."/>
            <person name="Barry K.W."/>
            <person name="Binder M."/>
            <person name="Choi C."/>
            <person name="Clum A."/>
            <person name="Copeland A."/>
            <person name="Grisel N."/>
            <person name="Haridas S."/>
            <person name="Kipfer T."/>
            <person name="LaButti K."/>
            <person name="Lindquist E."/>
            <person name="Lipzen A."/>
            <person name="Maire R."/>
            <person name="Meier B."/>
            <person name="Mihaltcheva S."/>
            <person name="Molinier V."/>
            <person name="Murat C."/>
            <person name="Poggeler S."/>
            <person name="Quandt C.A."/>
            <person name="Sperisen C."/>
            <person name="Tritt A."/>
            <person name="Tisserant E."/>
            <person name="Crous P.W."/>
            <person name="Henrissat B."/>
            <person name="Nehls U."/>
            <person name="Egli S."/>
            <person name="Spatafora J.W."/>
            <person name="Grigoriev I.V."/>
            <person name="Martin F.M."/>
        </authorList>
    </citation>
    <scope>NUCLEOTIDE SEQUENCE [LARGE SCALE GENOMIC DNA]</scope>
    <source>
        <strain evidence="8 9">CBS 459.81</strain>
    </source>
</reference>
<keyword evidence="3" id="KW-0274">FAD</keyword>
<feature type="region of interest" description="Disordered" evidence="6">
    <location>
        <begin position="46"/>
        <end position="73"/>
    </location>
</feature>
<name>A0A8E2DWF6_9PEZI</name>
<protein>
    <submittedName>
        <fullName evidence="8">FAD/NAD(P)-binding domain-containing protein</fullName>
    </submittedName>
</protein>
<gene>
    <name evidence="8" type="ORF">K432DRAFT_277296</name>
</gene>
<evidence type="ECO:0000256" key="3">
    <source>
        <dbReference type="ARBA" id="ARBA00022827"/>
    </source>
</evidence>
<keyword evidence="4" id="KW-0560">Oxidoreductase</keyword>
<dbReference type="Proteomes" id="UP000250266">
    <property type="component" value="Unassembled WGS sequence"/>
</dbReference>
<keyword evidence="2" id="KW-0285">Flavoprotein</keyword>
<dbReference type="AlphaFoldDB" id="A0A8E2DWF6"/>
<evidence type="ECO:0000313" key="8">
    <source>
        <dbReference type="EMBL" id="OCK72997.1"/>
    </source>
</evidence>
<feature type="compositionally biased region" description="Low complexity" evidence="6">
    <location>
        <begin position="46"/>
        <end position="64"/>
    </location>
</feature>
<feature type="non-terminal residue" evidence="8">
    <location>
        <position position="1"/>
    </location>
</feature>
<comment type="similarity">
    <text evidence="1">Belongs to the paxM FAD-dependent monooxygenase family.</text>
</comment>
<evidence type="ECO:0000256" key="1">
    <source>
        <dbReference type="ARBA" id="ARBA00007992"/>
    </source>
</evidence>
<accession>A0A8E2DWF6</accession>
<evidence type="ECO:0000256" key="5">
    <source>
        <dbReference type="ARBA" id="ARBA00023033"/>
    </source>
</evidence>
<dbReference type="SUPFAM" id="SSF51905">
    <property type="entry name" value="FAD/NAD(P)-binding domain"/>
    <property type="match status" value="1"/>
</dbReference>
<organism evidence="8 9">
    <name type="scientific">Lepidopterella palustris CBS 459.81</name>
    <dbReference type="NCBI Taxonomy" id="1314670"/>
    <lineage>
        <taxon>Eukaryota</taxon>
        <taxon>Fungi</taxon>
        <taxon>Dikarya</taxon>
        <taxon>Ascomycota</taxon>
        <taxon>Pezizomycotina</taxon>
        <taxon>Dothideomycetes</taxon>
        <taxon>Pleosporomycetidae</taxon>
        <taxon>Mytilinidiales</taxon>
        <taxon>Argynnaceae</taxon>
        <taxon>Lepidopterella</taxon>
    </lineage>
</organism>
<dbReference type="OrthoDB" id="16820at2759"/>
<keyword evidence="5" id="KW-0503">Monooxygenase</keyword>
<dbReference type="InterPro" id="IPR036188">
    <property type="entry name" value="FAD/NAD-bd_sf"/>
</dbReference>
<evidence type="ECO:0000256" key="4">
    <source>
        <dbReference type="ARBA" id="ARBA00023002"/>
    </source>
</evidence>
<evidence type="ECO:0000259" key="7">
    <source>
        <dbReference type="Pfam" id="PF01494"/>
    </source>
</evidence>
<sequence length="430" mass="46679">MKIIIVGAGIAGASTYLHLRKHIPNPPHPLPPHDIIIYESHKPRISLSSTTDPTLSSSPARPSSNNPPPPLSSLSSTIIGGGLGIAPNGMRILANLSPALHAAVTAQGFPCEHFTFRAARGWKLATVPTEEARCKGEVCVSSSREGLWRVLMQKVEEEGGEVKFVEVEEGEEGVSGESKEVKEESADLVIGADGVWSVVKKGLFGEKFPPKYMGLSGVGGFVNQPLPAEVIKDKSMVFTFGCNGFFGYCSAGPVSSNKLMWWSTYSTPLPPTRATLSVHALKSQLRTRHATWQDPVIQTVIAAAEVDSIYPTWTTPELPHWGEKGCVLIGDAAHALQPTSGQGATQALEDGLCLALLLKYLLHEVYESEGEKDAVGLATKLLFEIREPRVRWIELAAERMDGGKKEVGVLVEMIMYGFMWVMGRWVWIGE</sequence>
<evidence type="ECO:0000256" key="6">
    <source>
        <dbReference type="SAM" id="MobiDB-lite"/>
    </source>
</evidence>
<dbReference type="GO" id="GO:0071949">
    <property type="term" value="F:FAD binding"/>
    <property type="evidence" value="ECO:0007669"/>
    <property type="project" value="InterPro"/>
</dbReference>
<feature type="domain" description="FAD-binding" evidence="7">
    <location>
        <begin position="132"/>
        <end position="362"/>
    </location>
</feature>
<dbReference type="Pfam" id="PF01494">
    <property type="entry name" value="FAD_binding_3"/>
    <property type="match status" value="1"/>
</dbReference>
<dbReference type="EMBL" id="KV746077">
    <property type="protein sequence ID" value="OCK72997.1"/>
    <property type="molecule type" value="Genomic_DNA"/>
</dbReference>
<dbReference type="InterPro" id="IPR050493">
    <property type="entry name" value="FAD-dep_Monooxygenase_BioMet"/>
</dbReference>
<evidence type="ECO:0000313" key="9">
    <source>
        <dbReference type="Proteomes" id="UP000250266"/>
    </source>
</evidence>